<dbReference type="Proteomes" id="UP000657177">
    <property type="component" value="Unassembled WGS sequence"/>
</dbReference>
<evidence type="ECO:0000313" key="1">
    <source>
        <dbReference type="EMBL" id="MBA2133973.1"/>
    </source>
</evidence>
<protein>
    <recommendedName>
        <fullName evidence="3">PD-(D/E)XK nuclease superfamily protein</fullName>
    </recommendedName>
</protein>
<accession>A0A8J6I2W8</accession>
<comment type="caution">
    <text evidence="1">The sequence shown here is derived from an EMBL/GenBank/DDBJ whole genome shotgun (WGS) entry which is preliminary data.</text>
</comment>
<name>A0A8J6I2W8_9FIRM</name>
<reference evidence="1" key="1">
    <citation type="submission" date="2020-06" db="EMBL/GenBank/DDBJ databases">
        <title>Novel chitinolytic bacterium.</title>
        <authorList>
            <person name="Ungkulpasvich U."/>
            <person name="Kosugi A."/>
            <person name="Uke A."/>
        </authorList>
    </citation>
    <scope>NUCLEOTIDE SEQUENCE</scope>
    <source>
        <strain evidence="1">UUS1-1</strain>
    </source>
</reference>
<organism evidence="1 2">
    <name type="scientific">Capillibacterium thermochitinicola</name>
    <dbReference type="NCBI Taxonomy" id="2699427"/>
    <lineage>
        <taxon>Bacteria</taxon>
        <taxon>Bacillati</taxon>
        <taxon>Bacillota</taxon>
        <taxon>Capillibacterium</taxon>
    </lineage>
</organism>
<sequence length="88" mass="10292">MTLRPDLILEIKGEIYIFDAKFKHERLDLGQLTGSDDEEDVTPSGTTFEKADLYKMHTYRDAIRGCRRLMCCIRMMRRGFSMLARLEA</sequence>
<keyword evidence="2" id="KW-1185">Reference proteome</keyword>
<evidence type="ECO:0008006" key="3">
    <source>
        <dbReference type="Google" id="ProtNLM"/>
    </source>
</evidence>
<dbReference type="Pfam" id="PF04411">
    <property type="entry name" value="PDDEXK_7"/>
    <property type="match status" value="1"/>
</dbReference>
<dbReference type="EMBL" id="JAAKDE010000031">
    <property type="protein sequence ID" value="MBA2133973.1"/>
    <property type="molecule type" value="Genomic_DNA"/>
</dbReference>
<evidence type="ECO:0000313" key="2">
    <source>
        <dbReference type="Proteomes" id="UP000657177"/>
    </source>
</evidence>
<proteinExistence type="predicted"/>
<gene>
    <name evidence="1" type="ORF">G5B42_10565</name>
</gene>
<dbReference type="InterPro" id="IPR007505">
    <property type="entry name" value="PDDEXK_7"/>
</dbReference>
<dbReference type="AlphaFoldDB" id="A0A8J6I2W8"/>